<dbReference type="Proteomes" id="UP001055712">
    <property type="component" value="Unassembled WGS sequence"/>
</dbReference>
<gene>
    <name evidence="1" type="ORF">D9Q98_004489</name>
</gene>
<proteinExistence type="predicted"/>
<sequence length="171" mass="17554">MAAAAAAHRGAAHDCDQHARQAAGDAKEAWLSISDNILAVTLPTTLLALALHGSLWGGAPPPAVVAAEAAVAAGAAIATATAVWKILEGFQGCKYADLLAERRVAGCGGAAEERMSEPLWPSSQQPGRCLDRGWLAKQRMAGGRKPRELASLITSSIALPASAIRAAWLTA</sequence>
<dbReference type="AlphaFoldDB" id="A0A9D4TPY8"/>
<reference evidence="1" key="2">
    <citation type="submission" date="2020-11" db="EMBL/GenBank/DDBJ databases">
        <authorList>
            <person name="Cecchin M."/>
            <person name="Marcolungo L."/>
            <person name="Rossato M."/>
            <person name="Girolomoni L."/>
            <person name="Cosentino E."/>
            <person name="Cuine S."/>
            <person name="Li-Beisson Y."/>
            <person name="Delledonne M."/>
            <person name="Ballottari M."/>
        </authorList>
    </citation>
    <scope>NUCLEOTIDE SEQUENCE</scope>
    <source>
        <strain evidence="1">211/11P</strain>
        <tissue evidence="1">Whole cell</tissue>
    </source>
</reference>
<evidence type="ECO:0000313" key="2">
    <source>
        <dbReference type="Proteomes" id="UP001055712"/>
    </source>
</evidence>
<evidence type="ECO:0000313" key="1">
    <source>
        <dbReference type="EMBL" id="KAI3431437.1"/>
    </source>
</evidence>
<keyword evidence="2" id="KW-1185">Reference proteome</keyword>
<dbReference type="EMBL" id="SIDB01000006">
    <property type="protein sequence ID" value="KAI3431437.1"/>
    <property type="molecule type" value="Genomic_DNA"/>
</dbReference>
<accession>A0A9D4TPY8</accession>
<name>A0A9D4TPY8_CHLVU</name>
<protein>
    <submittedName>
        <fullName evidence="1">Uncharacterized protein</fullName>
    </submittedName>
</protein>
<reference evidence="1" key="1">
    <citation type="journal article" date="2019" name="Plant J.">
        <title>Chlorella vulgaris genome assembly and annotation reveals the molecular basis for metabolic acclimation to high light conditions.</title>
        <authorList>
            <person name="Cecchin M."/>
            <person name="Marcolungo L."/>
            <person name="Rossato M."/>
            <person name="Girolomoni L."/>
            <person name="Cosentino E."/>
            <person name="Cuine S."/>
            <person name="Li-Beisson Y."/>
            <person name="Delledonne M."/>
            <person name="Ballottari M."/>
        </authorList>
    </citation>
    <scope>NUCLEOTIDE SEQUENCE</scope>
    <source>
        <strain evidence="1">211/11P</strain>
    </source>
</reference>
<comment type="caution">
    <text evidence="1">The sequence shown here is derived from an EMBL/GenBank/DDBJ whole genome shotgun (WGS) entry which is preliminary data.</text>
</comment>
<organism evidence="1 2">
    <name type="scientific">Chlorella vulgaris</name>
    <name type="common">Green alga</name>
    <dbReference type="NCBI Taxonomy" id="3077"/>
    <lineage>
        <taxon>Eukaryota</taxon>
        <taxon>Viridiplantae</taxon>
        <taxon>Chlorophyta</taxon>
        <taxon>core chlorophytes</taxon>
        <taxon>Trebouxiophyceae</taxon>
        <taxon>Chlorellales</taxon>
        <taxon>Chlorellaceae</taxon>
        <taxon>Chlorella clade</taxon>
        <taxon>Chlorella</taxon>
    </lineage>
</organism>